<gene>
    <name evidence="2" type="ORF">SNR37_000016</name>
</gene>
<evidence type="ECO:0000313" key="2">
    <source>
        <dbReference type="EMBL" id="MEE1672249.1"/>
    </source>
</evidence>
<sequence>MKQYLLAAVLCLTSSFSYAEMVDKTGASISVVYVSSGGDYLMQLEGVSGWLRIGEAGNPNADALYSTALAAKLNNQSNVRVRYWTNDTDPTEFPTVGIIAIH</sequence>
<evidence type="ECO:0000256" key="1">
    <source>
        <dbReference type="SAM" id="SignalP"/>
    </source>
</evidence>
<proteinExistence type="predicted"/>
<reference evidence="2 3" key="2">
    <citation type="submission" date="2023-12" db="EMBL/GenBank/DDBJ databases">
        <authorList>
            <consortium name="Cladostephus spongiosus"/>
            <person name="Lorente B."/>
            <person name="Cabral C."/>
            <person name="Frias J."/>
            <person name="Faria J."/>
            <person name="Toubarro D."/>
        </authorList>
    </citation>
    <scope>NUCLEOTIDE SEQUENCE [LARGE SCALE GENOMIC DNA]</scope>
    <source>
        <strain evidence="2 3">ZMCS4</strain>
    </source>
</reference>
<dbReference type="RefSeq" id="WP_329773546.1">
    <property type="nucleotide sequence ID" value="NZ_JAYDYW010000001.1"/>
</dbReference>
<dbReference type="EMBL" id="JAYDYW010000001">
    <property type="protein sequence ID" value="MEE1672249.1"/>
    <property type="molecule type" value="Genomic_DNA"/>
</dbReference>
<keyword evidence="3" id="KW-1185">Reference proteome</keyword>
<accession>A0ABU7FZ86</accession>
<keyword evidence="1" id="KW-0732">Signal</keyword>
<protein>
    <submittedName>
        <fullName evidence="2">Uncharacterized protein</fullName>
    </submittedName>
</protein>
<feature type="signal peptide" evidence="1">
    <location>
        <begin position="1"/>
        <end position="19"/>
    </location>
</feature>
<evidence type="ECO:0000313" key="3">
    <source>
        <dbReference type="Proteomes" id="UP001310248"/>
    </source>
</evidence>
<feature type="chain" id="PRO_5045293656" evidence="1">
    <location>
        <begin position="20"/>
        <end position="102"/>
    </location>
</feature>
<comment type="caution">
    <text evidence="2">The sequence shown here is derived from an EMBL/GenBank/DDBJ whole genome shotgun (WGS) entry which is preliminary data.</text>
</comment>
<reference evidence="3" key="1">
    <citation type="submission" date="2023-07" db="EMBL/GenBank/DDBJ databases">
        <title>Draft genome sequence of Agarivorans aestuarii strain ZMCS4, a CAZymes producing bacteria isolated from the marine brown algae Clodostephus spongiosus.</title>
        <authorList>
            <person name="Lorente B."/>
            <person name="Cabral C."/>
            <person name="Frias J."/>
            <person name="Faria J."/>
            <person name="Toubarro D."/>
        </authorList>
    </citation>
    <scope>NUCLEOTIDE SEQUENCE [LARGE SCALE GENOMIC DNA]</scope>
    <source>
        <strain evidence="3">ZMCS4</strain>
    </source>
</reference>
<dbReference type="Proteomes" id="UP001310248">
    <property type="component" value="Unassembled WGS sequence"/>
</dbReference>
<name>A0ABU7FZ86_9ALTE</name>
<organism evidence="2 3">
    <name type="scientific">Agarivorans aestuarii</name>
    <dbReference type="NCBI Taxonomy" id="1563703"/>
    <lineage>
        <taxon>Bacteria</taxon>
        <taxon>Pseudomonadati</taxon>
        <taxon>Pseudomonadota</taxon>
        <taxon>Gammaproteobacteria</taxon>
        <taxon>Alteromonadales</taxon>
        <taxon>Alteromonadaceae</taxon>
        <taxon>Agarivorans</taxon>
    </lineage>
</organism>